<evidence type="ECO:0000313" key="4">
    <source>
        <dbReference type="Proteomes" id="UP000265724"/>
    </source>
</evidence>
<sequence>MEKRPFGKTGVELPILSLGCQRLVDEEGCSQDQAVAILEEALKRGVCYFDTAPAYSEGESERRVGLVAAKRRTDMWIATKVNKTTRDGARRQLEASLDRLQTDHVEEVRLHNVFSFDQLDAMTGKDGALQALIEARDEGLIRFISISGHANPQVLLEAIRRFPFDTALCAVSALDHFIYSFAEEFLPFALQKCMGIVGMKVLGCKALATDWQRALRYSIGLPVTTVIPGCSTIEQLDGNIDVAENFVPMTSVERLAFFRDILPMVTPQNMPWKSKDWGRKEWIERKEPFGLTHTGCQ</sequence>
<gene>
    <name evidence="3" type="ORF">SMC2_02060</name>
    <name evidence="2" type="ORF">SMC3_06985</name>
</gene>
<reference evidence="4 5" key="1">
    <citation type="submission" date="2018-09" db="EMBL/GenBank/DDBJ databases">
        <title>Discovery and Ecogenomic Context for Candidatus Cryosericales, a Global Caldiserica Order Active in Thawing Permafrost.</title>
        <authorList>
            <person name="Martinez M.A."/>
            <person name="Woodcroft B.J."/>
            <person name="Ignacio Espinoza J.C."/>
            <person name="Zayed A."/>
            <person name="Singleton C.M."/>
            <person name="Boyd J."/>
            <person name="Li Y.-F."/>
            <person name="Purvine S."/>
            <person name="Maughan H."/>
            <person name="Hodgkins S.B."/>
            <person name="Anderson D."/>
            <person name="Sederholm M."/>
            <person name="Temperton B."/>
            <person name="Saleska S.R."/>
            <person name="Tyson G.W."/>
            <person name="Rich V.I."/>
        </authorList>
    </citation>
    <scope>NUCLEOTIDE SEQUENCE [LARGE SCALE GENOMIC DNA]</scope>
    <source>
        <strain evidence="3 4">SMC2</strain>
        <strain evidence="2 5">SMC3</strain>
    </source>
</reference>
<dbReference type="AlphaFoldDB" id="A0A398D9R6"/>
<dbReference type="Gene3D" id="3.20.20.100">
    <property type="entry name" value="NADP-dependent oxidoreductase domain"/>
    <property type="match status" value="1"/>
</dbReference>
<dbReference type="Proteomes" id="UP000266042">
    <property type="component" value="Unassembled WGS sequence"/>
</dbReference>
<dbReference type="PANTHER" id="PTHR43312:SF1">
    <property type="entry name" value="NADP-DEPENDENT OXIDOREDUCTASE DOMAIN-CONTAINING PROTEIN"/>
    <property type="match status" value="1"/>
</dbReference>
<evidence type="ECO:0000313" key="2">
    <source>
        <dbReference type="EMBL" id="RIE12132.1"/>
    </source>
</evidence>
<dbReference type="RefSeq" id="WP_119086936.1">
    <property type="nucleotide sequence ID" value="NZ_QXIV01000008.1"/>
</dbReference>
<dbReference type="EMBL" id="QXIX01000017">
    <property type="protein sequence ID" value="RIE14968.1"/>
    <property type="molecule type" value="Genomic_DNA"/>
</dbReference>
<evidence type="ECO:0000313" key="5">
    <source>
        <dbReference type="Proteomes" id="UP000266042"/>
    </source>
</evidence>
<accession>A0A398D9R6</accession>
<dbReference type="InterPro" id="IPR036812">
    <property type="entry name" value="NAD(P)_OxRdtase_dom_sf"/>
</dbReference>
<dbReference type="Proteomes" id="UP000265724">
    <property type="component" value="Unassembled WGS sequence"/>
</dbReference>
<protein>
    <submittedName>
        <fullName evidence="2">Aldo/keto reductase</fullName>
    </submittedName>
</protein>
<name>A0A398D9R6_9BACT</name>
<evidence type="ECO:0000313" key="3">
    <source>
        <dbReference type="EMBL" id="RIE14968.1"/>
    </source>
</evidence>
<dbReference type="PANTHER" id="PTHR43312">
    <property type="entry name" value="D-THREO-ALDOSE 1-DEHYDROGENASE"/>
    <property type="match status" value="1"/>
</dbReference>
<organism evidence="2 5">
    <name type="scientific">Candidatus Cryosericum hinesii</name>
    <dbReference type="NCBI Taxonomy" id="2290915"/>
    <lineage>
        <taxon>Bacteria</taxon>
        <taxon>Pseudomonadati</taxon>
        <taxon>Caldisericota/Cryosericota group</taxon>
        <taxon>Candidatus Cryosericota</taxon>
        <taxon>Candidatus Cryosericia</taxon>
        <taxon>Candidatus Cryosericales</taxon>
        <taxon>Candidatus Cryosericaceae</taxon>
        <taxon>Candidatus Cryosericum</taxon>
    </lineage>
</organism>
<feature type="domain" description="NADP-dependent oxidoreductase" evidence="1">
    <location>
        <begin position="17"/>
        <end position="204"/>
    </location>
</feature>
<dbReference type="CDD" id="cd19100">
    <property type="entry name" value="AKR_unchar"/>
    <property type="match status" value="1"/>
</dbReference>
<dbReference type="InterPro" id="IPR023210">
    <property type="entry name" value="NADP_OxRdtase_dom"/>
</dbReference>
<proteinExistence type="predicted"/>
<dbReference type="SUPFAM" id="SSF51430">
    <property type="entry name" value="NAD(P)-linked oxidoreductase"/>
    <property type="match status" value="1"/>
</dbReference>
<dbReference type="Pfam" id="PF00248">
    <property type="entry name" value="Aldo_ket_red"/>
    <property type="match status" value="1"/>
</dbReference>
<evidence type="ECO:0000259" key="1">
    <source>
        <dbReference type="Pfam" id="PF00248"/>
    </source>
</evidence>
<keyword evidence="4" id="KW-1185">Reference proteome</keyword>
<dbReference type="EMBL" id="QXIW01000031">
    <property type="protein sequence ID" value="RIE12132.1"/>
    <property type="molecule type" value="Genomic_DNA"/>
</dbReference>
<dbReference type="InterPro" id="IPR053135">
    <property type="entry name" value="AKR2_Oxidoreductase"/>
</dbReference>
<comment type="caution">
    <text evidence="2">The sequence shown here is derived from an EMBL/GenBank/DDBJ whole genome shotgun (WGS) entry which is preliminary data.</text>
</comment>